<feature type="compositionally biased region" description="Basic and acidic residues" evidence="8">
    <location>
        <begin position="115"/>
        <end position="136"/>
    </location>
</feature>
<keyword evidence="7" id="KW-0539">Nucleus</keyword>
<comment type="caution">
    <text evidence="11">The sequence shown here is derived from an EMBL/GenBank/DDBJ whole genome shotgun (WGS) entry which is preliminary data.</text>
</comment>
<keyword evidence="6" id="KW-0804">Transcription</keyword>
<protein>
    <recommendedName>
        <fullName evidence="3">Chromatin modification-related protein EAF3</fullName>
    </recommendedName>
</protein>
<keyword evidence="5" id="KW-0805">Transcription regulation</keyword>
<keyword evidence="12" id="KW-1185">Reference proteome</keyword>
<dbReference type="PANTHER" id="PTHR10880">
    <property type="entry name" value="MORTALITY FACTOR 4-LIKE PROTEIN"/>
    <property type="match status" value="1"/>
</dbReference>
<sequence>MSLSFAVGERILCYHGPLVYEAKILKAETWDETNTKLSTVGPHFFVHYKGWKQTWDEWVPITRLLKFNDTNVQLQKALMAQASAAASTSGSSSKGKAHGGGMMKDGSSSRGGGLGRKDGRGTKRGREEDDSSRKPEMKLNVPEVLKVLLVDDWEAITKNSQLVCVPRSPTVVEILQEFKDYVIGLGKSTTLREPELVLPTITSGLQVYFDRSLGANLLYRFERPQYAEIRKQYVTGPKVQVGQEKDMSAIYGAEHLLRMLVSLPQMVASSTMDAESVGLVRDYVNELLTFMVNDRSRLFLTEYESSSLQYQNISRS</sequence>
<dbReference type="InterPro" id="IPR038217">
    <property type="entry name" value="MRG_C_sf"/>
</dbReference>
<proteinExistence type="inferred from homology"/>
<organism evidence="11 12">
    <name type="scientific">Suillus placidus</name>
    <dbReference type="NCBI Taxonomy" id="48579"/>
    <lineage>
        <taxon>Eukaryota</taxon>
        <taxon>Fungi</taxon>
        <taxon>Dikarya</taxon>
        <taxon>Basidiomycota</taxon>
        <taxon>Agaricomycotina</taxon>
        <taxon>Agaricomycetes</taxon>
        <taxon>Agaricomycetidae</taxon>
        <taxon>Boletales</taxon>
        <taxon>Suillineae</taxon>
        <taxon>Suillaceae</taxon>
        <taxon>Suillus</taxon>
    </lineage>
</organism>
<gene>
    <name evidence="11" type="ORF">EV702DRAFT_1122729</name>
</gene>
<feature type="region of interest" description="Disordered" evidence="8">
    <location>
        <begin position="86"/>
        <end position="136"/>
    </location>
</feature>
<feature type="compositionally biased region" description="Gly residues" evidence="8">
    <location>
        <begin position="98"/>
        <end position="114"/>
    </location>
</feature>
<evidence type="ECO:0000259" key="9">
    <source>
        <dbReference type="Pfam" id="PF05712"/>
    </source>
</evidence>
<evidence type="ECO:0000259" key="10">
    <source>
        <dbReference type="Pfam" id="PF22732"/>
    </source>
</evidence>
<dbReference type="Gene3D" id="1.10.274.30">
    <property type="entry name" value="MRG domain"/>
    <property type="match status" value="1"/>
</dbReference>
<evidence type="ECO:0000256" key="2">
    <source>
        <dbReference type="ARBA" id="ARBA00009093"/>
    </source>
</evidence>
<dbReference type="SUPFAM" id="SSF54160">
    <property type="entry name" value="Chromo domain-like"/>
    <property type="match status" value="1"/>
</dbReference>
<name>A0A9P6ZQ01_9AGAM</name>
<keyword evidence="4" id="KW-0156">Chromatin regulator</keyword>
<accession>A0A9P6ZQ01</accession>
<dbReference type="InterPro" id="IPR016197">
    <property type="entry name" value="Chromo-like_dom_sf"/>
</dbReference>
<feature type="domain" description="MSL3 chromodomain-like" evidence="10">
    <location>
        <begin position="5"/>
        <end position="78"/>
    </location>
</feature>
<dbReference type="Gene3D" id="2.30.30.140">
    <property type="match status" value="1"/>
</dbReference>
<dbReference type="CDD" id="cd18983">
    <property type="entry name" value="CBD_MSL3_like"/>
    <property type="match status" value="1"/>
</dbReference>
<dbReference type="InterPro" id="IPR053820">
    <property type="entry name" value="MSL3_chromo-like"/>
</dbReference>
<dbReference type="InterPro" id="IPR008676">
    <property type="entry name" value="MRG"/>
</dbReference>
<dbReference type="OrthoDB" id="124855at2759"/>
<dbReference type="GO" id="GO:0006325">
    <property type="term" value="P:chromatin organization"/>
    <property type="evidence" value="ECO:0007669"/>
    <property type="project" value="UniProtKB-KW"/>
</dbReference>
<evidence type="ECO:0000256" key="1">
    <source>
        <dbReference type="ARBA" id="ARBA00004123"/>
    </source>
</evidence>
<dbReference type="InterPro" id="IPR026541">
    <property type="entry name" value="MRG_dom"/>
</dbReference>
<dbReference type="PIRSF" id="PIRSF038133">
    <property type="entry name" value="HAT_Nua4_EAF3/MRG15"/>
    <property type="match status" value="1"/>
</dbReference>
<dbReference type="AlphaFoldDB" id="A0A9P6ZQ01"/>
<evidence type="ECO:0000256" key="8">
    <source>
        <dbReference type="SAM" id="MobiDB-lite"/>
    </source>
</evidence>
<reference evidence="11" key="1">
    <citation type="journal article" date="2020" name="New Phytol.">
        <title>Comparative genomics reveals dynamic genome evolution in host specialist ectomycorrhizal fungi.</title>
        <authorList>
            <person name="Lofgren L.A."/>
            <person name="Nguyen N.H."/>
            <person name="Vilgalys R."/>
            <person name="Ruytinx J."/>
            <person name="Liao H.L."/>
            <person name="Branco S."/>
            <person name="Kuo A."/>
            <person name="LaButti K."/>
            <person name="Lipzen A."/>
            <person name="Andreopoulos W."/>
            <person name="Pangilinan J."/>
            <person name="Riley R."/>
            <person name="Hundley H."/>
            <person name="Na H."/>
            <person name="Barry K."/>
            <person name="Grigoriev I.V."/>
            <person name="Stajich J.E."/>
            <person name="Kennedy P.G."/>
        </authorList>
    </citation>
    <scope>NUCLEOTIDE SEQUENCE</scope>
    <source>
        <strain evidence="11">DOB743</strain>
    </source>
</reference>
<evidence type="ECO:0000256" key="7">
    <source>
        <dbReference type="ARBA" id="ARBA00023242"/>
    </source>
</evidence>
<dbReference type="GO" id="GO:0006355">
    <property type="term" value="P:regulation of DNA-templated transcription"/>
    <property type="evidence" value="ECO:0007669"/>
    <property type="project" value="InterPro"/>
</dbReference>
<comment type="subcellular location">
    <subcellularLocation>
        <location evidence="1">Nucleus</location>
    </subcellularLocation>
</comment>
<dbReference type="GO" id="GO:0035267">
    <property type="term" value="C:NuA4 histone acetyltransferase complex"/>
    <property type="evidence" value="ECO:0007669"/>
    <property type="project" value="TreeGrafter"/>
</dbReference>
<dbReference type="PANTHER" id="PTHR10880:SF15">
    <property type="entry name" value="MSL COMPLEX SUBUNIT 3"/>
    <property type="match status" value="1"/>
</dbReference>
<evidence type="ECO:0000256" key="5">
    <source>
        <dbReference type="ARBA" id="ARBA00023015"/>
    </source>
</evidence>
<evidence type="ECO:0000256" key="4">
    <source>
        <dbReference type="ARBA" id="ARBA00022853"/>
    </source>
</evidence>
<evidence type="ECO:0000256" key="3">
    <source>
        <dbReference type="ARBA" id="ARBA00018505"/>
    </source>
</evidence>
<dbReference type="EMBL" id="JABBWD010000040">
    <property type="protein sequence ID" value="KAG1774547.1"/>
    <property type="molecule type" value="Genomic_DNA"/>
</dbReference>
<evidence type="ECO:0000256" key="6">
    <source>
        <dbReference type="ARBA" id="ARBA00023163"/>
    </source>
</evidence>
<comment type="similarity">
    <text evidence="2">Belongs to the MRG family.</text>
</comment>
<feature type="domain" description="MRG" evidence="9">
    <location>
        <begin position="124"/>
        <end position="305"/>
    </location>
</feature>
<evidence type="ECO:0000313" key="11">
    <source>
        <dbReference type="EMBL" id="KAG1774547.1"/>
    </source>
</evidence>
<dbReference type="Pfam" id="PF05712">
    <property type="entry name" value="MRG"/>
    <property type="match status" value="1"/>
</dbReference>
<evidence type="ECO:0000313" key="12">
    <source>
        <dbReference type="Proteomes" id="UP000714275"/>
    </source>
</evidence>
<dbReference type="GO" id="GO:0032221">
    <property type="term" value="C:Rpd3S complex"/>
    <property type="evidence" value="ECO:0007669"/>
    <property type="project" value="TreeGrafter"/>
</dbReference>
<dbReference type="Proteomes" id="UP000714275">
    <property type="component" value="Unassembled WGS sequence"/>
</dbReference>
<dbReference type="PROSITE" id="PS51640">
    <property type="entry name" value="MRG"/>
    <property type="match status" value="1"/>
</dbReference>
<dbReference type="Pfam" id="PF22732">
    <property type="entry name" value="MSL3_chromo-like"/>
    <property type="match status" value="1"/>
</dbReference>